<feature type="domain" description="M23ase beta-sheet core" evidence="3">
    <location>
        <begin position="222"/>
        <end position="320"/>
    </location>
</feature>
<dbReference type="InterPro" id="IPR050570">
    <property type="entry name" value="Cell_wall_metabolism_enzyme"/>
</dbReference>
<comment type="caution">
    <text evidence="4">The sequence shown here is derived from an EMBL/GenBank/DDBJ whole genome shotgun (WGS) entry which is preliminary data.</text>
</comment>
<sequence>MITQRIRLAVLGLAIALVPLARIVIPQQASIAQSWNWRSSSSDACNLNSRFVFVQNTQDRDIATISRLTGIPNDRIKACHLFQQSGSQLETVEGLQALTYQTSMASIVPRLRNQGYQVFSHFAISSSGVIPNTGNFTAARLPSRRFPQPSLERPNPWDNPTENPPENSPPNGNGEDYRPWVSPPSTLEPPAPNPTTWLYPLPNAPISSGYGWRTTRRWGRELHAGVDFVAPMGSPVRAVADGKVAFANESAGEGGLTITLLHADGTRTLYGHLSKIVVREGMQVRQGDTIGLVGSTGQSTGPHLHFEVYPPGVYGQPVDPCSAEYLNCNNVASRGNGE</sequence>
<reference evidence="4 5" key="1">
    <citation type="submission" date="2023-01" db="EMBL/GenBank/DDBJ databases">
        <title>Novel diversity within Roseofilum (Cyanobacteria; Desertifilaceae) from marine benthic mats with descriptions of four novel species.</title>
        <authorList>
            <person name="Wang Y."/>
            <person name="Berthold D.E."/>
            <person name="Hu J."/>
            <person name="Lefler F.W."/>
            <person name="Laughinghouse H.D. IV."/>
        </authorList>
    </citation>
    <scope>NUCLEOTIDE SEQUENCE [LARGE SCALE GENOMIC DNA]</scope>
    <source>
        <strain evidence="4 5">BLCC-M91</strain>
    </source>
</reference>
<evidence type="ECO:0000256" key="2">
    <source>
        <dbReference type="SAM" id="MobiDB-lite"/>
    </source>
</evidence>
<dbReference type="Proteomes" id="UP001231370">
    <property type="component" value="Unassembled WGS sequence"/>
</dbReference>
<proteinExistence type="predicted"/>
<protein>
    <submittedName>
        <fullName evidence="4">M23 family metallopeptidase</fullName>
    </submittedName>
</protein>
<dbReference type="EMBL" id="JAQPOK010000078">
    <property type="protein sequence ID" value="MDJ1179156.1"/>
    <property type="molecule type" value="Genomic_DNA"/>
</dbReference>
<dbReference type="Pfam" id="PF01551">
    <property type="entry name" value="Peptidase_M23"/>
    <property type="match status" value="1"/>
</dbReference>
<dbReference type="PANTHER" id="PTHR21666:SF289">
    <property type="entry name" value="L-ALA--D-GLU ENDOPEPTIDASE"/>
    <property type="match status" value="1"/>
</dbReference>
<dbReference type="InterPro" id="IPR016047">
    <property type="entry name" value="M23ase_b-sheet_dom"/>
</dbReference>
<evidence type="ECO:0000313" key="4">
    <source>
        <dbReference type="EMBL" id="MDJ1179156.1"/>
    </source>
</evidence>
<dbReference type="InterPro" id="IPR011055">
    <property type="entry name" value="Dup_hybrid_motif"/>
</dbReference>
<evidence type="ECO:0000313" key="5">
    <source>
        <dbReference type="Proteomes" id="UP001231370"/>
    </source>
</evidence>
<accession>A0ABT7BIY7</accession>
<gene>
    <name evidence="4" type="ORF">PJF56_09785</name>
</gene>
<evidence type="ECO:0000256" key="1">
    <source>
        <dbReference type="ARBA" id="ARBA00022729"/>
    </source>
</evidence>
<feature type="region of interest" description="Disordered" evidence="2">
    <location>
        <begin position="140"/>
        <end position="199"/>
    </location>
</feature>
<evidence type="ECO:0000259" key="3">
    <source>
        <dbReference type="Pfam" id="PF01551"/>
    </source>
</evidence>
<keyword evidence="1" id="KW-0732">Signal</keyword>
<dbReference type="SUPFAM" id="SSF51261">
    <property type="entry name" value="Duplicated hybrid motif"/>
    <property type="match status" value="1"/>
</dbReference>
<dbReference type="Gene3D" id="2.70.70.10">
    <property type="entry name" value="Glucose Permease (Domain IIA)"/>
    <property type="match status" value="1"/>
</dbReference>
<organism evidence="4 5">
    <name type="scientific">Roseofilum halophilum BLCC-M91</name>
    <dbReference type="NCBI Taxonomy" id="3022259"/>
    <lineage>
        <taxon>Bacteria</taxon>
        <taxon>Bacillati</taxon>
        <taxon>Cyanobacteriota</taxon>
        <taxon>Cyanophyceae</taxon>
        <taxon>Desertifilales</taxon>
        <taxon>Desertifilaceae</taxon>
        <taxon>Roseofilum</taxon>
        <taxon>Roseofilum halophilum</taxon>
    </lineage>
</organism>
<dbReference type="CDD" id="cd12797">
    <property type="entry name" value="M23_peptidase"/>
    <property type="match status" value="1"/>
</dbReference>
<keyword evidence="5" id="KW-1185">Reference proteome</keyword>
<dbReference type="PANTHER" id="PTHR21666">
    <property type="entry name" value="PEPTIDASE-RELATED"/>
    <property type="match status" value="1"/>
</dbReference>
<name>A0ABT7BIY7_9CYAN</name>
<dbReference type="RefSeq" id="WP_283762466.1">
    <property type="nucleotide sequence ID" value="NZ_JAQPOK010000078.1"/>
</dbReference>